<dbReference type="OrthoDB" id="193379at2"/>
<evidence type="ECO:0000313" key="5">
    <source>
        <dbReference type="Proteomes" id="UP000199409"/>
    </source>
</evidence>
<dbReference type="SFLD" id="SFLDG01140">
    <property type="entry name" value="C2.B:_Phosphomannomutase_and_P"/>
    <property type="match status" value="1"/>
</dbReference>
<dbReference type="SFLD" id="SFLDS00003">
    <property type="entry name" value="Haloacid_Dehalogenase"/>
    <property type="match status" value="1"/>
</dbReference>
<dbReference type="InterPro" id="IPR006381">
    <property type="entry name" value="HAD-SF-IIB-MPGP"/>
</dbReference>
<keyword evidence="3" id="KW-0460">Magnesium</keyword>
<dbReference type="SFLD" id="SFLDG01142">
    <property type="entry name" value="C2.B.2:_Mannosyl-3-phosphoglyc"/>
    <property type="match status" value="1"/>
</dbReference>
<dbReference type="NCBIfam" id="TIGR01484">
    <property type="entry name" value="HAD-SF-IIB"/>
    <property type="match status" value="1"/>
</dbReference>
<organism evidence="4 5">
    <name type="scientific">Desulfuromusa kysingii</name>
    <dbReference type="NCBI Taxonomy" id="37625"/>
    <lineage>
        <taxon>Bacteria</taxon>
        <taxon>Pseudomonadati</taxon>
        <taxon>Thermodesulfobacteriota</taxon>
        <taxon>Desulfuromonadia</taxon>
        <taxon>Desulfuromonadales</taxon>
        <taxon>Geopsychrobacteraceae</taxon>
        <taxon>Desulfuromusa</taxon>
    </lineage>
</organism>
<dbReference type="STRING" id="37625.SAMN05660420_02002"/>
<dbReference type="GO" id="GO:0005829">
    <property type="term" value="C:cytosol"/>
    <property type="evidence" value="ECO:0007669"/>
    <property type="project" value="TreeGrafter"/>
</dbReference>
<dbReference type="AlphaFoldDB" id="A0A1H4AVS6"/>
<dbReference type="Pfam" id="PF08282">
    <property type="entry name" value="Hydrolase_3"/>
    <property type="match status" value="2"/>
</dbReference>
<evidence type="ECO:0000256" key="2">
    <source>
        <dbReference type="ARBA" id="ARBA00022801"/>
    </source>
</evidence>
<dbReference type="RefSeq" id="WP_092347599.1">
    <property type="nucleotide sequence ID" value="NZ_FNQN01000005.1"/>
</dbReference>
<gene>
    <name evidence="4" type="ORF">SAMN05660420_02002</name>
</gene>
<dbReference type="SUPFAM" id="SSF56784">
    <property type="entry name" value="HAD-like"/>
    <property type="match status" value="1"/>
</dbReference>
<dbReference type="GO" id="GO:0000287">
    <property type="term" value="F:magnesium ion binding"/>
    <property type="evidence" value="ECO:0007669"/>
    <property type="project" value="TreeGrafter"/>
</dbReference>
<dbReference type="EMBL" id="FNQN01000005">
    <property type="protein sequence ID" value="SEA39981.1"/>
    <property type="molecule type" value="Genomic_DNA"/>
</dbReference>
<keyword evidence="5" id="KW-1185">Reference proteome</keyword>
<keyword evidence="1" id="KW-0479">Metal-binding</keyword>
<accession>A0A1H4AVS6</accession>
<dbReference type="InterPro" id="IPR023214">
    <property type="entry name" value="HAD_sf"/>
</dbReference>
<dbReference type="PANTHER" id="PTHR10000">
    <property type="entry name" value="PHOSPHOSERINE PHOSPHATASE"/>
    <property type="match status" value="1"/>
</dbReference>
<protein>
    <submittedName>
        <fullName evidence="4">Mannosyl-3-phosphoglycerate phosphatase</fullName>
    </submittedName>
</protein>
<dbReference type="Gene3D" id="3.40.50.1000">
    <property type="entry name" value="HAD superfamily/HAD-like"/>
    <property type="match status" value="1"/>
</dbReference>
<dbReference type="Proteomes" id="UP000199409">
    <property type="component" value="Unassembled WGS sequence"/>
</dbReference>
<proteinExistence type="predicted"/>
<name>A0A1H4AVS6_9BACT</name>
<dbReference type="GO" id="GO:0050531">
    <property type="term" value="F:mannosyl-3-phosphoglycerate phosphatase activity"/>
    <property type="evidence" value="ECO:0007669"/>
    <property type="project" value="InterPro"/>
</dbReference>
<evidence type="ECO:0000313" key="4">
    <source>
        <dbReference type="EMBL" id="SEA39981.1"/>
    </source>
</evidence>
<dbReference type="GO" id="GO:0051479">
    <property type="term" value="P:mannosylglycerate biosynthetic process"/>
    <property type="evidence" value="ECO:0007669"/>
    <property type="project" value="InterPro"/>
</dbReference>
<dbReference type="Gene3D" id="3.30.980.20">
    <property type="entry name" value="Putative mannosyl-3-phosphoglycerate phosphatase, domain 2"/>
    <property type="match status" value="1"/>
</dbReference>
<dbReference type="NCBIfam" id="TIGR01486">
    <property type="entry name" value="HAD-SF-IIB-MPGP"/>
    <property type="match status" value="1"/>
</dbReference>
<keyword evidence="2" id="KW-0378">Hydrolase</keyword>
<dbReference type="PANTHER" id="PTHR10000:SF8">
    <property type="entry name" value="HAD SUPERFAMILY HYDROLASE-LIKE, TYPE 3"/>
    <property type="match status" value="1"/>
</dbReference>
<reference evidence="4 5" key="1">
    <citation type="submission" date="2016-10" db="EMBL/GenBank/DDBJ databases">
        <authorList>
            <person name="de Groot N.N."/>
        </authorList>
    </citation>
    <scope>NUCLEOTIDE SEQUENCE [LARGE SCALE GENOMIC DNA]</scope>
    <source>
        <strain evidence="4 5">DSM 7343</strain>
    </source>
</reference>
<dbReference type="InterPro" id="IPR006379">
    <property type="entry name" value="HAD-SF_hydro_IIB"/>
</dbReference>
<evidence type="ECO:0000256" key="1">
    <source>
        <dbReference type="ARBA" id="ARBA00022723"/>
    </source>
</evidence>
<evidence type="ECO:0000256" key="3">
    <source>
        <dbReference type="ARBA" id="ARBA00022842"/>
    </source>
</evidence>
<dbReference type="InterPro" id="IPR036412">
    <property type="entry name" value="HAD-like_sf"/>
</dbReference>
<sequence length="263" mass="29446">MPQPQLILFTDLDGTLLDHHNYSWEAARPALQLLREQHIPLILCTSKTAAEVSRLHQELQLSTPFIVENGSGIILSPDMQSAHFFGRPYSELINLVHQLRQQHGYKFKGFADFSIAEISAITGLSVVIAELAKQRLCSEPIRWDDDPTKLEEFRNHLTRHGLQLLRGGRFYHIVSNSTGKGTALRWLLKHQPAPANRYWYSVALGDGPNDQSMLEAADLAVIIPSVSGVSPNPQNVSIIHATEQGPAGWNQTVCDILQQYNKE</sequence>